<name>A0A0A8L2K6_9SACH</name>
<dbReference type="InterPro" id="IPR001810">
    <property type="entry name" value="F-box_dom"/>
</dbReference>
<dbReference type="SMART" id="SM00256">
    <property type="entry name" value="FBOX"/>
    <property type="match status" value="1"/>
</dbReference>
<dbReference type="PANTHER" id="PTHR14381:SF1">
    <property type="entry name" value="F-BOX_WD REPEAT-CONTAINING PROTEIN 4"/>
    <property type="match status" value="1"/>
</dbReference>
<dbReference type="GO" id="GO:0019005">
    <property type="term" value="C:SCF ubiquitin ligase complex"/>
    <property type="evidence" value="ECO:0007669"/>
    <property type="project" value="TreeGrafter"/>
</dbReference>
<dbReference type="InterPro" id="IPR015943">
    <property type="entry name" value="WD40/YVTN_repeat-like_dom_sf"/>
</dbReference>
<dbReference type="AlphaFoldDB" id="A0A0A8L2K6"/>
<dbReference type="Proteomes" id="UP000031516">
    <property type="component" value="Unassembled WGS sequence"/>
</dbReference>
<evidence type="ECO:0000313" key="2">
    <source>
        <dbReference type="EMBL" id="CDO92491.1"/>
    </source>
</evidence>
<evidence type="ECO:0000313" key="3">
    <source>
        <dbReference type="Proteomes" id="UP000031516"/>
    </source>
</evidence>
<dbReference type="Pfam" id="PF12937">
    <property type="entry name" value="F-box-like"/>
    <property type="match status" value="1"/>
</dbReference>
<dbReference type="EMBL" id="CCBQ010000016">
    <property type="protein sequence ID" value="CDO92491.1"/>
    <property type="molecule type" value="Genomic_DNA"/>
</dbReference>
<dbReference type="OrthoDB" id="2095648at2759"/>
<organism evidence="2 3">
    <name type="scientific">Kluyveromyces dobzhanskii CBS 2104</name>
    <dbReference type="NCBI Taxonomy" id="1427455"/>
    <lineage>
        <taxon>Eukaryota</taxon>
        <taxon>Fungi</taxon>
        <taxon>Dikarya</taxon>
        <taxon>Ascomycota</taxon>
        <taxon>Saccharomycotina</taxon>
        <taxon>Saccharomycetes</taxon>
        <taxon>Saccharomycetales</taxon>
        <taxon>Saccharomycetaceae</taxon>
        <taxon>Kluyveromyces</taxon>
    </lineage>
</organism>
<accession>A0A0A8L2K6</accession>
<dbReference type="PROSITE" id="PS50181">
    <property type="entry name" value="FBOX"/>
    <property type="match status" value="1"/>
</dbReference>
<dbReference type="GO" id="GO:0031146">
    <property type="term" value="P:SCF-dependent proteasomal ubiquitin-dependent protein catabolic process"/>
    <property type="evidence" value="ECO:0007669"/>
    <property type="project" value="TreeGrafter"/>
</dbReference>
<dbReference type="SUPFAM" id="SSF81383">
    <property type="entry name" value="F-box domain"/>
    <property type="match status" value="1"/>
</dbReference>
<dbReference type="InterPro" id="IPR052301">
    <property type="entry name" value="SCF_F-box/WD-repeat"/>
</dbReference>
<dbReference type="Gene3D" id="1.20.1280.50">
    <property type="match status" value="1"/>
</dbReference>
<dbReference type="InterPro" id="IPR036322">
    <property type="entry name" value="WD40_repeat_dom_sf"/>
</dbReference>
<reference evidence="2 3" key="1">
    <citation type="submission" date="2014-03" db="EMBL/GenBank/DDBJ databases">
        <title>The genome of Kluyveromyces dobzhanskii.</title>
        <authorList>
            <person name="Nystedt B."/>
            <person name="Astrom S."/>
        </authorList>
    </citation>
    <scope>NUCLEOTIDE SEQUENCE [LARGE SCALE GENOMIC DNA]</scope>
    <source>
        <strain evidence="2 3">CBS 2104</strain>
    </source>
</reference>
<protein>
    <submittedName>
        <fullName evidence="2">WGS project CCBQ000000000 data, contig 00012</fullName>
    </submittedName>
</protein>
<feature type="domain" description="F-box" evidence="1">
    <location>
        <begin position="3"/>
        <end position="49"/>
    </location>
</feature>
<proteinExistence type="predicted"/>
<sequence length="649" mass="73729">MSPVSFASLPVEVLINIFSHLDESDFQSLQQTCKFFDRIVHDGELWKNLFLQRNGTLWFPSFSRSSLYSIEYIKRNTALNQWRHNRATKTKYSITHDVTQQPQDISSVVFDFPRCACYNEGMVTFLQLQTKRRKDRVAYIPCTTPHGTSARHFNVNAVVFGRYDGRVFGKLLTNKSYLSPVTEFDDRHHSAITAIVTTAYEDSQDDVCISGDESGEVIWWRNTQKRSQLKISSHPIASLHVHKDVTIAIDLETIYLIKSEVEIHSISLRNKIRTDFAACKATKVDFGGKSIIVATLFQVFVISIDIGKDFGSTKVFNFAHPIQQLSLDEATAKRERDPTLAGRDGCYVAVLTEDSTVSTINVRIPGSELKCQSKLSFHEDWVTCQVNNLVLVCAFSGMIGVYDVLTGNEIRVIQNSETYPEFLNISHGQILVGKGSTLFYYQYVAFDDHTKKKKGGNRARSNKWNEHLQQQLKMYDDEEQKRITDHKYMTKLKKKFVGDVDDEEIQLQIALMESKDSTLQPAEPQLSPAALDNEYVTSRSLESNNALSLFDNDDEVDAEFLQALQESESQQKKLDKLRESAPKAPIGELDYIREEPVNVSDTESVDEETRRQIELIDQLHAEKSNIQGGQEHDEELALAIALSLSSMND</sequence>
<comment type="caution">
    <text evidence="2">The sequence shown here is derived from an EMBL/GenBank/DDBJ whole genome shotgun (WGS) entry which is preliminary data.</text>
</comment>
<keyword evidence="3" id="KW-1185">Reference proteome</keyword>
<gene>
    <name evidence="2" type="ORF">KLDO_g811</name>
</gene>
<dbReference type="PANTHER" id="PTHR14381">
    <property type="entry name" value="DACTYLIN"/>
    <property type="match status" value="1"/>
</dbReference>
<dbReference type="Gene3D" id="2.130.10.10">
    <property type="entry name" value="YVTN repeat-like/Quinoprotein amine dehydrogenase"/>
    <property type="match status" value="1"/>
</dbReference>
<dbReference type="SUPFAM" id="SSF50978">
    <property type="entry name" value="WD40 repeat-like"/>
    <property type="match status" value="1"/>
</dbReference>
<evidence type="ECO:0000259" key="1">
    <source>
        <dbReference type="PROSITE" id="PS50181"/>
    </source>
</evidence>
<dbReference type="InterPro" id="IPR036047">
    <property type="entry name" value="F-box-like_dom_sf"/>
</dbReference>